<evidence type="ECO:0000256" key="2">
    <source>
        <dbReference type="ARBA" id="ARBA00022448"/>
    </source>
</evidence>
<dbReference type="AlphaFoldDB" id="A0A8T5V217"/>
<comment type="subcellular location">
    <subcellularLocation>
        <location evidence="1">Membrane</location>
        <topology evidence="1">Multi-pass membrane protein</topology>
    </subcellularLocation>
</comment>
<reference evidence="11" key="1">
    <citation type="journal article" date="2022" name="Microbiol. Resour. Announc.">
        <title>Draft Genome Sequence of a Methanogenic Archaeon from West Spitsbergen Permafrost.</title>
        <authorList>
            <person name="Trubitsyn V."/>
            <person name="Rivkina E."/>
            <person name="Shcherbakova V."/>
        </authorList>
    </citation>
    <scope>NUCLEOTIDE SEQUENCE [LARGE SCALE GENOMIC DNA]</scope>
    <source>
        <strain evidence="11">VT</strain>
    </source>
</reference>
<dbReference type="GO" id="GO:0008076">
    <property type="term" value="C:voltage-gated potassium channel complex"/>
    <property type="evidence" value="ECO:0007669"/>
    <property type="project" value="InterPro"/>
</dbReference>
<feature type="transmembrane region" description="Helical" evidence="8">
    <location>
        <begin position="12"/>
        <end position="39"/>
    </location>
</feature>
<evidence type="ECO:0000256" key="6">
    <source>
        <dbReference type="ARBA" id="ARBA00023136"/>
    </source>
</evidence>
<evidence type="ECO:0000256" key="4">
    <source>
        <dbReference type="ARBA" id="ARBA00022989"/>
    </source>
</evidence>
<dbReference type="SUPFAM" id="SSF81324">
    <property type="entry name" value="Voltage-gated potassium channels"/>
    <property type="match status" value="1"/>
</dbReference>
<name>A0A8T5V217_9EURY</name>
<accession>A0A8T5V217</accession>
<evidence type="ECO:0000256" key="5">
    <source>
        <dbReference type="ARBA" id="ARBA00023065"/>
    </source>
</evidence>
<keyword evidence="6 8" id="KW-0472">Membrane</keyword>
<evidence type="ECO:0000313" key="11">
    <source>
        <dbReference type="Proteomes" id="UP000825933"/>
    </source>
</evidence>
<keyword evidence="5" id="KW-0406">Ion transport</keyword>
<evidence type="ECO:0000256" key="1">
    <source>
        <dbReference type="ARBA" id="ARBA00004141"/>
    </source>
</evidence>
<organism evidence="10 11">
    <name type="scientific">Methanobacterium spitsbergense</name>
    <dbReference type="NCBI Taxonomy" id="2874285"/>
    <lineage>
        <taxon>Archaea</taxon>
        <taxon>Methanobacteriati</taxon>
        <taxon>Methanobacteriota</taxon>
        <taxon>Methanomada group</taxon>
        <taxon>Methanobacteria</taxon>
        <taxon>Methanobacteriales</taxon>
        <taxon>Methanobacteriaceae</taxon>
        <taxon>Methanobacterium</taxon>
    </lineage>
</organism>
<dbReference type="PANTHER" id="PTHR11537:SF254">
    <property type="entry name" value="POTASSIUM VOLTAGE-GATED CHANNEL PROTEIN SHAB"/>
    <property type="match status" value="1"/>
</dbReference>
<evidence type="ECO:0000259" key="9">
    <source>
        <dbReference type="Pfam" id="PF07885"/>
    </source>
</evidence>
<protein>
    <submittedName>
        <fullName evidence="10">Potassium channel family protein</fullName>
    </submittedName>
</protein>
<evidence type="ECO:0000256" key="3">
    <source>
        <dbReference type="ARBA" id="ARBA00022692"/>
    </source>
</evidence>
<feature type="transmembrane region" description="Helical" evidence="8">
    <location>
        <begin position="45"/>
        <end position="66"/>
    </location>
</feature>
<feature type="transmembrane region" description="Helical" evidence="8">
    <location>
        <begin position="167"/>
        <end position="185"/>
    </location>
</feature>
<evidence type="ECO:0000256" key="8">
    <source>
        <dbReference type="SAM" id="Phobius"/>
    </source>
</evidence>
<feature type="transmembrane region" description="Helical" evidence="8">
    <location>
        <begin position="192"/>
        <end position="217"/>
    </location>
</feature>
<keyword evidence="3 8" id="KW-0812">Transmembrane</keyword>
<dbReference type="EMBL" id="JAIOUQ010000008">
    <property type="protein sequence ID" value="MBZ2165901.1"/>
    <property type="molecule type" value="Genomic_DNA"/>
</dbReference>
<keyword evidence="2" id="KW-0813">Transport</keyword>
<dbReference type="Gene3D" id="1.20.120.350">
    <property type="entry name" value="Voltage-gated potassium channels. Chain C"/>
    <property type="match status" value="1"/>
</dbReference>
<dbReference type="RefSeq" id="WP_223791495.1">
    <property type="nucleotide sequence ID" value="NZ_JAIOUQ010000008.1"/>
</dbReference>
<dbReference type="Pfam" id="PF07885">
    <property type="entry name" value="Ion_trans_2"/>
    <property type="match status" value="1"/>
</dbReference>
<dbReference type="InterPro" id="IPR028325">
    <property type="entry name" value="VG_K_chnl"/>
</dbReference>
<dbReference type="Proteomes" id="UP000825933">
    <property type="component" value="Unassembled WGS sequence"/>
</dbReference>
<evidence type="ECO:0000256" key="7">
    <source>
        <dbReference type="ARBA" id="ARBA00023303"/>
    </source>
</evidence>
<comment type="caution">
    <text evidence="10">The sequence shown here is derived from an EMBL/GenBank/DDBJ whole genome shotgun (WGS) entry which is preliminary data.</text>
</comment>
<dbReference type="GO" id="GO:0005249">
    <property type="term" value="F:voltage-gated potassium channel activity"/>
    <property type="evidence" value="ECO:0007669"/>
    <property type="project" value="InterPro"/>
</dbReference>
<feature type="transmembrane region" description="Helical" evidence="8">
    <location>
        <begin position="134"/>
        <end position="155"/>
    </location>
</feature>
<dbReference type="PRINTS" id="PR00169">
    <property type="entry name" value="KCHANNEL"/>
</dbReference>
<feature type="domain" description="Potassium channel" evidence="9">
    <location>
        <begin position="138"/>
        <end position="217"/>
    </location>
</feature>
<dbReference type="GO" id="GO:0001508">
    <property type="term" value="P:action potential"/>
    <property type="evidence" value="ECO:0007669"/>
    <property type="project" value="TreeGrafter"/>
</dbReference>
<keyword evidence="7 10" id="KW-0407">Ion channel</keyword>
<keyword evidence="11" id="KW-1185">Reference proteome</keyword>
<dbReference type="PANTHER" id="PTHR11537">
    <property type="entry name" value="VOLTAGE-GATED POTASSIUM CHANNEL"/>
    <property type="match status" value="1"/>
</dbReference>
<evidence type="ECO:0000313" key="10">
    <source>
        <dbReference type="EMBL" id="MBZ2165901.1"/>
    </source>
</evidence>
<keyword evidence="4 8" id="KW-1133">Transmembrane helix</keyword>
<dbReference type="Gene3D" id="1.10.287.70">
    <property type="match status" value="1"/>
</dbReference>
<proteinExistence type="predicted"/>
<gene>
    <name evidence="10" type="ORF">K8N75_07600</name>
</gene>
<dbReference type="InterPro" id="IPR013099">
    <property type="entry name" value="K_chnl_dom"/>
</dbReference>
<dbReference type="InterPro" id="IPR027359">
    <property type="entry name" value="Volt_channel_dom_sf"/>
</dbReference>
<sequence>MNLVILDRMKNYKIGLFVEGIILVLMLSDIFLLTSLLFFSVSPEVYTMIVYFDLCVVLILIPEFLYRFSKADDKKQFMRSNWTDILGMVPEILVGPISTGFRYFRLIRIIKILALFKKEIRHLLDLLHKTKIDYGIFIVLLILLSSATVLYLVEYGVNGDINSFDDAFWYLLVTVTTVGYGDIYPKTDVGRVIGAIIMFTGIGFMSFLTATITSAIVKSNNDNKSDELHNKIDKLHSEIKELKEVIKSNK</sequence>